<sequence length="330" mass="37074">LSVKLSTHSEKLRTKFRCSENMESVKFSKGEMYYVTEGFEMNIREDGRSRDCFRPVLIRTNVTESANGSALVQIGEMSVTASVWLDFATPLETAPDQGFIEFKSRFFISDESEEEISNDVKEAENISRIFKQAYYSQSAFDRKQLCLVAGHLCWNLKVDLSIMGKGGNLFDVASIAVKMALHNTVIPQVEASCPKNDTRTINIENDINKGYSLNISNVPMLVTIGICGTMHIIDMNQKESECMNKVMVVGISGNELECARVTYIGSLKRGALMNSSFLKVIATAVHTGAHINRIIESIRVKKKFEENSEFLDIIKQINYEEAVEEDLQEC</sequence>
<evidence type="ECO:0000256" key="6">
    <source>
        <dbReference type="ARBA" id="ARBA00042523"/>
    </source>
</evidence>
<feature type="domain" description="Exoribonuclease phosphorolytic" evidence="7">
    <location>
        <begin position="53"/>
        <end position="187"/>
    </location>
</feature>
<evidence type="ECO:0000259" key="7">
    <source>
        <dbReference type="Pfam" id="PF01138"/>
    </source>
</evidence>
<dbReference type="InterPro" id="IPR001247">
    <property type="entry name" value="ExoRNase_PH_dom1"/>
</dbReference>
<organism evidence="8 9">
    <name type="scientific">Trichinella pseudospiralis</name>
    <name type="common">Parasitic roundworm</name>
    <dbReference type="NCBI Taxonomy" id="6337"/>
    <lineage>
        <taxon>Eukaryota</taxon>
        <taxon>Metazoa</taxon>
        <taxon>Ecdysozoa</taxon>
        <taxon>Nematoda</taxon>
        <taxon>Enoplea</taxon>
        <taxon>Dorylaimia</taxon>
        <taxon>Trichinellida</taxon>
        <taxon>Trichinellidae</taxon>
        <taxon>Trichinella</taxon>
    </lineage>
</organism>
<dbReference type="InterPro" id="IPR050590">
    <property type="entry name" value="Exosome_comp_Rrp42_subfam"/>
</dbReference>
<dbReference type="GO" id="GO:0000467">
    <property type="term" value="P:exonucleolytic trimming to generate mature 3'-end of 5.8S rRNA from tricistronic rRNA transcript (SSU-rRNA, 5.8S rRNA, LSU-rRNA)"/>
    <property type="evidence" value="ECO:0007669"/>
    <property type="project" value="TreeGrafter"/>
</dbReference>
<dbReference type="GO" id="GO:0034476">
    <property type="term" value="P:U5 snRNA 3'-end processing"/>
    <property type="evidence" value="ECO:0007669"/>
    <property type="project" value="TreeGrafter"/>
</dbReference>
<dbReference type="EMBL" id="JYDR01000201">
    <property type="protein sequence ID" value="KRY65636.1"/>
    <property type="molecule type" value="Genomic_DNA"/>
</dbReference>
<evidence type="ECO:0000256" key="4">
    <source>
        <dbReference type="ARBA" id="ARBA00022490"/>
    </source>
</evidence>
<dbReference type="InterPro" id="IPR020568">
    <property type="entry name" value="Ribosomal_Su5_D2-typ_SF"/>
</dbReference>
<proteinExistence type="inferred from homology"/>
<evidence type="ECO:0000256" key="3">
    <source>
        <dbReference type="ARBA" id="ARBA00006678"/>
    </source>
</evidence>
<dbReference type="Proteomes" id="UP000054632">
    <property type="component" value="Unassembled WGS sequence"/>
</dbReference>
<protein>
    <recommendedName>
        <fullName evidence="6">Ribosomal RNA-processing protein 42</fullName>
    </recommendedName>
</protein>
<comment type="caution">
    <text evidence="8">The sequence shown here is derived from an EMBL/GenBank/DDBJ whole genome shotgun (WGS) entry which is preliminary data.</text>
</comment>
<dbReference type="InterPro" id="IPR027408">
    <property type="entry name" value="PNPase/RNase_PH_dom_sf"/>
</dbReference>
<dbReference type="GO" id="GO:0034475">
    <property type="term" value="P:U4 snRNA 3'-end processing"/>
    <property type="evidence" value="ECO:0007669"/>
    <property type="project" value="TreeGrafter"/>
</dbReference>
<evidence type="ECO:0000313" key="9">
    <source>
        <dbReference type="Proteomes" id="UP000054632"/>
    </source>
</evidence>
<evidence type="ECO:0000313" key="8">
    <source>
        <dbReference type="EMBL" id="KRY65636.1"/>
    </source>
</evidence>
<dbReference type="SUPFAM" id="SSF54211">
    <property type="entry name" value="Ribosomal protein S5 domain 2-like"/>
    <property type="match status" value="1"/>
</dbReference>
<comment type="subcellular location">
    <subcellularLocation>
        <location evidence="1">Cytoplasm</location>
    </subcellularLocation>
    <subcellularLocation>
        <location evidence="2">Nucleus</location>
        <location evidence="2">Nucleolus</location>
    </subcellularLocation>
</comment>
<feature type="non-terminal residue" evidence="8">
    <location>
        <position position="1"/>
    </location>
</feature>
<dbReference type="GO" id="GO:0071035">
    <property type="term" value="P:nuclear polyadenylation-dependent rRNA catabolic process"/>
    <property type="evidence" value="ECO:0007669"/>
    <property type="project" value="TreeGrafter"/>
</dbReference>
<comment type="similarity">
    <text evidence="3">Belongs to the RNase PH family.</text>
</comment>
<dbReference type="GO" id="GO:0035925">
    <property type="term" value="F:mRNA 3'-UTR AU-rich region binding"/>
    <property type="evidence" value="ECO:0007669"/>
    <property type="project" value="TreeGrafter"/>
</dbReference>
<dbReference type="GO" id="GO:0000177">
    <property type="term" value="C:cytoplasmic exosome (RNase complex)"/>
    <property type="evidence" value="ECO:0007669"/>
    <property type="project" value="TreeGrafter"/>
</dbReference>
<dbReference type="CDD" id="cd11367">
    <property type="entry name" value="RNase_PH_RRP42"/>
    <property type="match status" value="1"/>
</dbReference>
<evidence type="ECO:0000256" key="2">
    <source>
        <dbReference type="ARBA" id="ARBA00004604"/>
    </source>
</evidence>
<keyword evidence="4" id="KW-0963">Cytoplasm</keyword>
<dbReference type="Gene3D" id="3.30.230.70">
    <property type="entry name" value="GHMP Kinase, N-terminal domain"/>
    <property type="match status" value="1"/>
</dbReference>
<gene>
    <name evidence="8" type="primary">EXOSC7</name>
    <name evidence="8" type="ORF">T4A_11939</name>
</gene>
<dbReference type="GO" id="GO:0071028">
    <property type="term" value="P:nuclear mRNA surveillance"/>
    <property type="evidence" value="ECO:0007669"/>
    <property type="project" value="TreeGrafter"/>
</dbReference>
<evidence type="ECO:0000256" key="5">
    <source>
        <dbReference type="ARBA" id="ARBA00022835"/>
    </source>
</evidence>
<accession>A0A0V1DVZ9</accession>
<dbReference type="AlphaFoldDB" id="A0A0V1DVZ9"/>
<evidence type="ECO:0000256" key="1">
    <source>
        <dbReference type="ARBA" id="ARBA00004496"/>
    </source>
</evidence>
<dbReference type="GO" id="GO:0071038">
    <property type="term" value="P:TRAMP-dependent tRNA surveillance pathway"/>
    <property type="evidence" value="ECO:0007669"/>
    <property type="project" value="TreeGrafter"/>
</dbReference>
<name>A0A0V1DVZ9_TRIPS</name>
<feature type="non-terminal residue" evidence="8">
    <location>
        <position position="330"/>
    </location>
</feature>
<keyword evidence="5" id="KW-0271">Exosome</keyword>
<reference evidence="8 9" key="1">
    <citation type="submission" date="2015-01" db="EMBL/GenBank/DDBJ databases">
        <title>Evolution of Trichinella species and genotypes.</title>
        <authorList>
            <person name="Korhonen P.K."/>
            <person name="Edoardo P."/>
            <person name="Giuseppe L.R."/>
            <person name="Gasser R.B."/>
        </authorList>
    </citation>
    <scope>NUCLEOTIDE SEQUENCE [LARGE SCALE GENOMIC DNA]</scope>
    <source>
        <strain evidence="8">ISS13</strain>
    </source>
</reference>
<dbReference type="GO" id="GO:0005730">
    <property type="term" value="C:nucleolus"/>
    <property type="evidence" value="ECO:0007669"/>
    <property type="project" value="UniProtKB-SubCell"/>
</dbReference>
<dbReference type="InterPro" id="IPR036345">
    <property type="entry name" value="ExoRNase_PH_dom2_sf"/>
</dbReference>
<dbReference type="GO" id="GO:0016075">
    <property type="term" value="P:rRNA catabolic process"/>
    <property type="evidence" value="ECO:0007669"/>
    <property type="project" value="TreeGrafter"/>
</dbReference>
<dbReference type="PANTHER" id="PTHR11097:SF8">
    <property type="entry name" value="EXOSOME COMPLEX COMPONENT RRP42"/>
    <property type="match status" value="1"/>
</dbReference>
<dbReference type="GO" id="GO:0034473">
    <property type="term" value="P:U1 snRNA 3'-end processing"/>
    <property type="evidence" value="ECO:0007669"/>
    <property type="project" value="TreeGrafter"/>
</dbReference>
<dbReference type="Pfam" id="PF01138">
    <property type="entry name" value="RNase_PH"/>
    <property type="match status" value="1"/>
</dbReference>
<dbReference type="PANTHER" id="PTHR11097">
    <property type="entry name" value="EXOSOME COMPLEX EXONUCLEASE RIBOSOMAL RNA PROCESSING PROTEIN"/>
    <property type="match status" value="1"/>
</dbReference>
<dbReference type="GO" id="GO:0000176">
    <property type="term" value="C:nuclear exosome (RNase complex)"/>
    <property type="evidence" value="ECO:0007669"/>
    <property type="project" value="TreeGrafter"/>
</dbReference>
<dbReference type="SUPFAM" id="SSF55666">
    <property type="entry name" value="Ribonuclease PH domain 2-like"/>
    <property type="match status" value="1"/>
</dbReference>